<evidence type="ECO:0000313" key="4">
    <source>
        <dbReference type="EMBL" id="MEM5449848.1"/>
    </source>
</evidence>
<dbReference type="NCBIfam" id="NF040662">
    <property type="entry name" value="attach_TipJ_rel"/>
    <property type="match status" value="1"/>
</dbReference>
<gene>
    <name evidence="4" type="ORF">VSR33_20435</name>
</gene>
<proteinExistence type="predicted"/>
<dbReference type="EMBL" id="JAYMRW010000008">
    <property type="protein sequence ID" value="MEM5449848.1"/>
    <property type="molecule type" value="Genomic_DNA"/>
</dbReference>
<feature type="compositionally biased region" description="Low complexity" evidence="1">
    <location>
        <begin position="998"/>
        <end position="1013"/>
    </location>
</feature>
<evidence type="ECO:0000259" key="3">
    <source>
        <dbReference type="Pfam" id="PF24801"/>
    </source>
</evidence>
<protein>
    <submittedName>
        <fullName evidence="4">Host specificity factor TipJ family phage tail protein</fullName>
    </submittedName>
</protein>
<feature type="domain" description="Tip attachment protein J HDII-ins2" evidence="3">
    <location>
        <begin position="235"/>
        <end position="346"/>
    </location>
</feature>
<evidence type="ECO:0000256" key="1">
    <source>
        <dbReference type="SAM" id="MobiDB-lite"/>
    </source>
</evidence>
<dbReference type="InterPro" id="IPR055385">
    <property type="entry name" value="GpJ_HDII-ins2"/>
</dbReference>
<reference evidence="4 5" key="1">
    <citation type="submission" date="2024-01" db="EMBL/GenBank/DDBJ databases">
        <title>The diversity of rhizobia nodulating Mimosa spp. in eleven states of Brazil covering several biomes is determined by host plant, location, and edaphic factors.</title>
        <authorList>
            <person name="Rouws L."/>
            <person name="Barauna A."/>
            <person name="Beukes C."/>
            <person name="De Faria S.M."/>
            <person name="Gross E."/>
            <person name="Dos Reis Junior F.B."/>
            <person name="Simon M."/>
            <person name="Maluk M."/>
            <person name="Odee D.W."/>
            <person name="Kenicer G."/>
            <person name="Young J.P.W."/>
            <person name="Reis V.M."/>
            <person name="Zilli J."/>
            <person name="James E.K."/>
        </authorList>
    </citation>
    <scope>NUCLEOTIDE SEQUENCE [LARGE SCALE GENOMIC DNA]</scope>
    <source>
        <strain evidence="4 5">JPY164</strain>
    </source>
</reference>
<evidence type="ECO:0000313" key="5">
    <source>
        <dbReference type="Proteomes" id="UP001390669"/>
    </source>
</evidence>
<keyword evidence="2" id="KW-0812">Transmembrane</keyword>
<feature type="region of interest" description="Disordered" evidence="1">
    <location>
        <begin position="997"/>
        <end position="1019"/>
    </location>
</feature>
<organism evidence="4 5">
    <name type="scientific">Paraburkholderia guartelaensis</name>
    <dbReference type="NCBI Taxonomy" id="2546446"/>
    <lineage>
        <taxon>Bacteria</taxon>
        <taxon>Pseudomonadati</taxon>
        <taxon>Pseudomonadota</taxon>
        <taxon>Betaproteobacteria</taxon>
        <taxon>Burkholderiales</taxon>
        <taxon>Burkholderiaceae</taxon>
        <taxon>Paraburkholderia</taxon>
    </lineage>
</organism>
<accession>A0ABU9SEQ3</accession>
<dbReference type="Pfam" id="PF24801">
    <property type="entry name" value="FNIII-A_GpJ"/>
    <property type="match status" value="1"/>
</dbReference>
<dbReference type="Proteomes" id="UP001390669">
    <property type="component" value="Unassembled WGS sequence"/>
</dbReference>
<keyword evidence="5" id="KW-1185">Reference proteome</keyword>
<feature type="transmembrane region" description="Helical" evidence="2">
    <location>
        <begin position="58"/>
        <end position="78"/>
    </location>
</feature>
<feature type="transmembrane region" description="Helical" evidence="2">
    <location>
        <begin position="85"/>
        <end position="104"/>
    </location>
</feature>
<dbReference type="RefSeq" id="WP_406952825.1">
    <property type="nucleotide sequence ID" value="NZ_JAYMRW010000008.1"/>
</dbReference>
<keyword evidence="2" id="KW-1133">Transmembrane helix</keyword>
<comment type="caution">
    <text evidence="4">The sequence shown here is derived from an EMBL/GenBank/DDBJ whole genome shotgun (WGS) entry which is preliminary data.</text>
</comment>
<evidence type="ECO:0000256" key="2">
    <source>
        <dbReference type="SAM" id="Phobius"/>
    </source>
</evidence>
<sequence length="1019" mass="108033">MTVRDWLAAASVDASWSTVCVNGDYWLRGDWDREIPHGALVHVEARAGHGGGSNPLSIILQVAVLAAAVFVPGAGWGLALTGWQAAAAGMAISIGGSLLVNAIVPAVSASSSVTGTTTSPTYSLQSSGNSARLLDSMPAAYGRMKLTPDLASQPYTEYSDNDQYLYELFCITQGELAIESILIGDTPIANFSEIDYEIVGPNQAVTLFPDNVVTSAEVAGIELQAPNDSGDWVGPFTANPAGTKANFIGIDLSLPSGLFYANDNGSLASLALTYEVQARQIDDAGNATSDWIGLDARELKMATSQPQQMSYRYPVTAARYEVRARRTTNLNTDSRAQNRVQWAGMRAYLPSERYYGDCTLLALRARATNNLNSSTAHQVYVIGTRKLPVWNGTSWSDPQPTRSIAWAFADACRNTSYGGGLADKRVDLETLLELDAIWSARGDQFNGVFDTKGTFWDALTTIAAAGRAVPMYFASVVSIVRDEQKTARTIVFTPDNSIPSSFAVSYAFYAADTPDHVVIQYLDEQTWGWQEVACIPTGSPALVPSTIKMVGVTNRNQAWREGIYKAYANRDQRKQITLSTELEGFIPRFGDLVGISHDLPQWGISGTVDGQDGTMVMVDQQLEWTEGAQHYVYFIWPDGSPTGALRVSKPDSGDDMSMALVDALPAGFVFSDGFSYEATRFCFGPGIDRAMLDARVISIVPGDNGQVDLTFVNAADSPHLAETQQSPPGPVSPSSLPGIIHAPTVTEIAVDWKIVPGNVTITAAAAAGAALYEFQSSANGGVSWAKLGTSTGNTLSVPIAVGDWMFRVRAYGASGLGGPYATWTGSVTEFVYPPAAPSLSLRDPFTGDQLSIEIQRLQDVDFYDIDVMVGGAVKYSAEITAQNFTWTLEQAQQYGAVADTFDVRVTAGNVAGMGTPATITVKSTPPAVPTVTVTPGVGGLATLSMSSNGAVKATGFVVRQGGDTVFDGAGPTCQVTAGNSYGVTAYNAWHSESAARTVDVSVSDGESSGSDNSGPGGGT</sequence>
<name>A0ABU9SEQ3_9BURK</name>
<keyword evidence="2" id="KW-0472">Membrane</keyword>